<keyword evidence="7 8" id="KW-0472">Membrane</keyword>
<feature type="transmembrane region" description="Helical" evidence="8">
    <location>
        <begin position="12"/>
        <end position="33"/>
    </location>
</feature>
<feature type="transmembrane region" description="Helical" evidence="8">
    <location>
        <begin position="66"/>
        <end position="85"/>
    </location>
</feature>
<evidence type="ECO:0000256" key="8">
    <source>
        <dbReference type="SAM" id="Phobius"/>
    </source>
</evidence>
<dbReference type="PANTHER" id="PTHR34979:SF1">
    <property type="entry name" value="INNER MEMBRANE PROTEIN YGAZ"/>
    <property type="match status" value="1"/>
</dbReference>
<keyword evidence="10" id="KW-1185">Reference proteome</keyword>
<evidence type="ECO:0000313" key="9">
    <source>
        <dbReference type="EMBL" id="MFD1739746.1"/>
    </source>
</evidence>
<name>A0ABW4LXU6_9BACI</name>
<sequence>MQKKQHWKKGFLDALPIGLSLLVFGAIFGLMSIQADLSAWQSMAMSLIVFAGSAQFATLSMLTDGVNFWMIVLTTFLINSRHFLMGLSMSPYYKGFSTTYTNVMAFFLIDEQYAIKLNHFRNHLPNKYYIIAVSLTLYLTWFIGTSIGTVAGSWIPDPEKLGLGFSFTAMFLALVYFQLTSLKKVIVFIVCGGLAILLTLLLPNGLNLLITGIVAFLIGFVSKEDKEQPREALAITEEKGA</sequence>
<feature type="transmembrane region" description="Helical" evidence="8">
    <location>
        <begin position="208"/>
        <end position="223"/>
    </location>
</feature>
<reference evidence="10" key="1">
    <citation type="journal article" date="2019" name="Int. J. Syst. Evol. Microbiol.">
        <title>The Global Catalogue of Microorganisms (GCM) 10K type strain sequencing project: providing services to taxonomists for standard genome sequencing and annotation.</title>
        <authorList>
            <consortium name="The Broad Institute Genomics Platform"/>
            <consortium name="The Broad Institute Genome Sequencing Center for Infectious Disease"/>
            <person name="Wu L."/>
            <person name="Ma J."/>
        </authorList>
    </citation>
    <scope>NUCLEOTIDE SEQUENCE [LARGE SCALE GENOMIC DNA]</scope>
    <source>
        <strain evidence="10">CCUG 49339</strain>
    </source>
</reference>
<proteinExistence type="inferred from homology"/>
<accession>A0ABW4LXU6</accession>
<feature type="transmembrane region" description="Helical" evidence="8">
    <location>
        <begin position="39"/>
        <end position="59"/>
    </location>
</feature>
<evidence type="ECO:0000256" key="1">
    <source>
        <dbReference type="ARBA" id="ARBA00004651"/>
    </source>
</evidence>
<evidence type="ECO:0000256" key="2">
    <source>
        <dbReference type="ARBA" id="ARBA00010735"/>
    </source>
</evidence>
<evidence type="ECO:0000256" key="7">
    <source>
        <dbReference type="ARBA" id="ARBA00023136"/>
    </source>
</evidence>
<keyword evidence="3" id="KW-0813">Transport</keyword>
<feature type="transmembrane region" description="Helical" evidence="8">
    <location>
        <begin position="129"/>
        <end position="155"/>
    </location>
</feature>
<evidence type="ECO:0000313" key="10">
    <source>
        <dbReference type="Proteomes" id="UP001597214"/>
    </source>
</evidence>
<dbReference type="RefSeq" id="WP_377930999.1">
    <property type="nucleotide sequence ID" value="NZ_JBHUEM010000057.1"/>
</dbReference>
<organism evidence="9 10">
    <name type="scientific">Bacillus salitolerans</name>
    <dbReference type="NCBI Taxonomy" id="1437434"/>
    <lineage>
        <taxon>Bacteria</taxon>
        <taxon>Bacillati</taxon>
        <taxon>Bacillota</taxon>
        <taxon>Bacilli</taxon>
        <taxon>Bacillales</taxon>
        <taxon>Bacillaceae</taxon>
        <taxon>Bacillus</taxon>
    </lineage>
</organism>
<comment type="caution">
    <text evidence="9">The sequence shown here is derived from an EMBL/GenBank/DDBJ whole genome shotgun (WGS) entry which is preliminary data.</text>
</comment>
<keyword evidence="5 8" id="KW-0812">Transmembrane</keyword>
<dbReference type="Proteomes" id="UP001597214">
    <property type="component" value="Unassembled WGS sequence"/>
</dbReference>
<evidence type="ECO:0000256" key="5">
    <source>
        <dbReference type="ARBA" id="ARBA00022692"/>
    </source>
</evidence>
<feature type="transmembrane region" description="Helical" evidence="8">
    <location>
        <begin position="161"/>
        <end position="178"/>
    </location>
</feature>
<evidence type="ECO:0000256" key="4">
    <source>
        <dbReference type="ARBA" id="ARBA00022475"/>
    </source>
</evidence>
<evidence type="ECO:0000256" key="6">
    <source>
        <dbReference type="ARBA" id="ARBA00022989"/>
    </source>
</evidence>
<dbReference type="EMBL" id="JBHUEM010000057">
    <property type="protein sequence ID" value="MFD1739746.1"/>
    <property type="molecule type" value="Genomic_DNA"/>
</dbReference>
<gene>
    <name evidence="9" type="ORF">ACFSCX_25080</name>
</gene>
<feature type="transmembrane region" description="Helical" evidence="8">
    <location>
        <begin position="91"/>
        <end position="109"/>
    </location>
</feature>
<keyword evidence="4" id="KW-1003">Cell membrane</keyword>
<dbReference type="Pfam" id="PF03591">
    <property type="entry name" value="AzlC"/>
    <property type="match status" value="1"/>
</dbReference>
<keyword evidence="6 8" id="KW-1133">Transmembrane helix</keyword>
<comment type="similarity">
    <text evidence="2">Belongs to the AzlC family.</text>
</comment>
<dbReference type="InterPro" id="IPR011606">
    <property type="entry name" value="Brnchd-chn_aa_trnsp_permease"/>
</dbReference>
<evidence type="ECO:0000256" key="3">
    <source>
        <dbReference type="ARBA" id="ARBA00022448"/>
    </source>
</evidence>
<dbReference type="PANTHER" id="PTHR34979">
    <property type="entry name" value="INNER MEMBRANE PROTEIN YGAZ"/>
    <property type="match status" value="1"/>
</dbReference>
<protein>
    <submittedName>
        <fullName evidence="9">AzlC family ABC transporter permease</fullName>
    </submittedName>
</protein>
<comment type="subcellular location">
    <subcellularLocation>
        <location evidence="1">Cell membrane</location>
        <topology evidence="1">Multi-pass membrane protein</topology>
    </subcellularLocation>
</comment>